<dbReference type="Proteomes" id="UP000694240">
    <property type="component" value="Chromosome 6"/>
</dbReference>
<comment type="caution">
    <text evidence="2">The sequence shown here is derived from an EMBL/GenBank/DDBJ whole genome shotgun (WGS) entry which is preliminary data.</text>
</comment>
<protein>
    <submittedName>
        <fullName evidence="2">Uncharacterized protein</fullName>
    </submittedName>
</protein>
<sequence length="69" mass="7984">MRAIHTQLSSWFGCDSLNPLVVTEDFEKIEICVVSDCSPEYSLYGFLQFLCWLDEILNSVFKVKTFTLL</sequence>
<dbReference type="EMBL" id="JAEFBK010000006">
    <property type="protein sequence ID" value="KAG7591516.1"/>
    <property type="molecule type" value="Genomic_DNA"/>
</dbReference>
<proteinExistence type="predicted"/>
<evidence type="ECO:0000313" key="1">
    <source>
        <dbReference type="EMBL" id="KAG7591516.1"/>
    </source>
</evidence>
<organism evidence="2 3">
    <name type="scientific">Arabidopsis thaliana x Arabidopsis arenosa</name>
    <dbReference type="NCBI Taxonomy" id="1240361"/>
    <lineage>
        <taxon>Eukaryota</taxon>
        <taxon>Viridiplantae</taxon>
        <taxon>Streptophyta</taxon>
        <taxon>Embryophyta</taxon>
        <taxon>Tracheophyta</taxon>
        <taxon>Spermatophyta</taxon>
        <taxon>Magnoliopsida</taxon>
        <taxon>eudicotyledons</taxon>
        <taxon>Gunneridae</taxon>
        <taxon>Pentapetalae</taxon>
        <taxon>rosids</taxon>
        <taxon>malvids</taxon>
        <taxon>Brassicales</taxon>
        <taxon>Brassicaceae</taxon>
        <taxon>Camelineae</taxon>
        <taxon>Arabidopsis</taxon>
    </lineage>
</organism>
<evidence type="ECO:0000313" key="3">
    <source>
        <dbReference type="Proteomes" id="UP000694240"/>
    </source>
</evidence>
<evidence type="ECO:0000313" key="2">
    <source>
        <dbReference type="EMBL" id="KAG7591518.1"/>
    </source>
</evidence>
<accession>A0A8T2BUZ5</accession>
<keyword evidence="3" id="KW-1185">Reference proteome</keyword>
<reference evidence="2 3" key="1">
    <citation type="submission" date="2020-12" db="EMBL/GenBank/DDBJ databases">
        <title>Concerted genomic and epigenomic changes stabilize Arabidopsis allopolyploids.</title>
        <authorList>
            <person name="Chen Z."/>
        </authorList>
    </citation>
    <scope>NUCLEOTIDE SEQUENCE [LARGE SCALE GENOMIC DNA]</scope>
    <source>
        <strain evidence="2">Allo738</strain>
        <tissue evidence="2">Leaf</tissue>
    </source>
</reference>
<dbReference type="EMBL" id="JAEFBK010000006">
    <property type="protein sequence ID" value="KAG7591518.1"/>
    <property type="molecule type" value="Genomic_DNA"/>
</dbReference>
<name>A0A8T2BUZ5_9BRAS</name>
<gene>
    <name evidence="1" type="ORF">ISN45_Aa01g005390</name>
    <name evidence="2" type="ORF">ISN45_Aa01g005430</name>
</gene>
<dbReference type="AlphaFoldDB" id="A0A8T2BUZ5"/>